<keyword evidence="3" id="KW-1185">Reference proteome</keyword>
<keyword evidence="1" id="KW-0812">Transmembrane</keyword>
<evidence type="ECO:0000313" key="2">
    <source>
        <dbReference type="EMBL" id="KAF2835942.1"/>
    </source>
</evidence>
<accession>A0A9P4S620</accession>
<protein>
    <submittedName>
        <fullName evidence="2">Uncharacterized protein</fullName>
    </submittedName>
</protein>
<dbReference type="Proteomes" id="UP000799429">
    <property type="component" value="Unassembled WGS sequence"/>
</dbReference>
<reference evidence="2" key="1">
    <citation type="journal article" date="2020" name="Stud. Mycol.">
        <title>101 Dothideomycetes genomes: a test case for predicting lifestyles and emergence of pathogens.</title>
        <authorList>
            <person name="Haridas S."/>
            <person name="Albert R."/>
            <person name="Binder M."/>
            <person name="Bloem J."/>
            <person name="Labutti K."/>
            <person name="Salamov A."/>
            <person name="Andreopoulos B."/>
            <person name="Baker S."/>
            <person name="Barry K."/>
            <person name="Bills G."/>
            <person name="Bluhm B."/>
            <person name="Cannon C."/>
            <person name="Castanera R."/>
            <person name="Culley D."/>
            <person name="Daum C."/>
            <person name="Ezra D."/>
            <person name="Gonzalez J."/>
            <person name="Henrissat B."/>
            <person name="Kuo A."/>
            <person name="Liang C."/>
            <person name="Lipzen A."/>
            <person name="Lutzoni F."/>
            <person name="Magnuson J."/>
            <person name="Mondo S."/>
            <person name="Nolan M."/>
            <person name="Ohm R."/>
            <person name="Pangilinan J."/>
            <person name="Park H.-J."/>
            <person name="Ramirez L."/>
            <person name="Alfaro M."/>
            <person name="Sun H."/>
            <person name="Tritt A."/>
            <person name="Yoshinaga Y."/>
            <person name="Zwiers L.-H."/>
            <person name="Turgeon B."/>
            <person name="Goodwin S."/>
            <person name="Spatafora J."/>
            <person name="Crous P."/>
            <person name="Grigoriev I."/>
        </authorList>
    </citation>
    <scope>NUCLEOTIDE SEQUENCE</scope>
    <source>
        <strain evidence="2">CBS 101060</strain>
    </source>
</reference>
<sequence>MTDTNNKELSINLFTDIAPLRALFGEQFAKQFMSETLTWLDHIIFAMAPLGILTVISAAIRVSDPEWAKAMIGRARENRGSGGT</sequence>
<dbReference type="OrthoDB" id="194358at2759"/>
<dbReference type="EMBL" id="MU006106">
    <property type="protein sequence ID" value="KAF2835942.1"/>
    <property type="molecule type" value="Genomic_DNA"/>
</dbReference>
<dbReference type="AlphaFoldDB" id="A0A9P4S620"/>
<evidence type="ECO:0000313" key="3">
    <source>
        <dbReference type="Proteomes" id="UP000799429"/>
    </source>
</evidence>
<comment type="caution">
    <text evidence="2">The sequence shown here is derived from an EMBL/GenBank/DDBJ whole genome shotgun (WGS) entry which is preliminary data.</text>
</comment>
<keyword evidence="1" id="KW-1133">Transmembrane helix</keyword>
<keyword evidence="1" id="KW-0472">Membrane</keyword>
<gene>
    <name evidence="2" type="ORF">M501DRAFT_1060563</name>
</gene>
<proteinExistence type="predicted"/>
<feature type="transmembrane region" description="Helical" evidence="1">
    <location>
        <begin position="43"/>
        <end position="62"/>
    </location>
</feature>
<name>A0A9P4S620_9PEZI</name>
<organism evidence="2 3">
    <name type="scientific">Patellaria atrata CBS 101060</name>
    <dbReference type="NCBI Taxonomy" id="1346257"/>
    <lineage>
        <taxon>Eukaryota</taxon>
        <taxon>Fungi</taxon>
        <taxon>Dikarya</taxon>
        <taxon>Ascomycota</taxon>
        <taxon>Pezizomycotina</taxon>
        <taxon>Dothideomycetes</taxon>
        <taxon>Dothideomycetes incertae sedis</taxon>
        <taxon>Patellariales</taxon>
        <taxon>Patellariaceae</taxon>
        <taxon>Patellaria</taxon>
    </lineage>
</organism>
<evidence type="ECO:0000256" key="1">
    <source>
        <dbReference type="SAM" id="Phobius"/>
    </source>
</evidence>